<protein>
    <recommendedName>
        <fullName evidence="7">Serine acetyltransferase</fullName>
        <ecNumber evidence="7">2.3.1.30</ecNumber>
    </recommendedName>
</protein>
<dbReference type="Pfam" id="PF00132">
    <property type="entry name" value="Hexapep"/>
    <property type="match status" value="1"/>
</dbReference>
<dbReference type="NCBIfam" id="NF041874">
    <property type="entry name" value="EPS_EpsC"/>
    <property type="match status" value="1"/>
</dbReference>
<organism evidence="8 9">
    <name type="scientific">Pseudothermotoga lettingae (strain ATCC BAA-301 / DSM 14385 / NBRC 107922 / TMO)</name>
    <name type="common">Thermotoga lettingae</name>
    <dbReference type="NCBI Taxonomy" id="416591"/>
    <lineage>
        <taxon>Bacteria</taxon>
        <taxon>Thermotogati</taxon>
        <taxon>Thermotogota</taxon>
        <taxon>Thermotogae</taxon>
        <taxon>Thermotogales</taxon>
        <taxon>Thermotogaceae</taxon>
        <taxon>Pseudothermotoga</taxon>
    </lineage>
</organism>
<dbReference type="PANTHER" id="PTHR42811">
    <property type="entry name" value="SERINE ACETYLTRANSFERASE"/>
    <property type="match status" value="1"/>
</dbReference>
<evidence type="ECO:0000256" key="1">
    <source>
        <dbReference type="ARBA" id="ARBA00007274"/>
    </source>
</evidence>
<dbReference type="CDD" id="cd03354">
    <property type="entry name" value="LbH_SAT"/>
    <property type="match status" value="1"/>
</dbReference>
<dbReference type="InterPro" id="IPR042122">
    <property type="entry name" value="Ser_AcTrfase_N_sf"/>
</dbReference>
<keyword evidence="2" id="KW-0028">Amino-acid biosynthesis</keyword>
<comment type="catalytic activity">
    <reaction evidence="6 7">
        <text>L-serine + acetyl-CoA = O-acetyl-L-serine + CoA</text>
        <dbReference type="Rhea" id="RHEA:24560"/>
        <dbReference type="ChEBI" id="CHEBI:33384"/>
        <dbReference type="ChEBI" id="CHEBI:57287"/>
        <dbReference type="ChEBI" id="CHEBI:57288"/>
        <dbReference type="ChEBI" id="CHEBI:58340"/>
        <dbReference type="EC" id="2.3.1.30"/>
    </reaction>
</comment>
<evidence type="ECO:0000256" key="5">
    <source>
        <dbReference type="ARBA" id="ARBA00023315"/>
    </source>
</evidence>
<dbReference type="SUPFAM" id="SSF51161">
    <property type="entry name" value="Trimeric LpxA-like enzymes"/>
    <property type="match status" value="1"/>
</dbReference>
<dbReference type="GO" id="GO:0009001">
    <property type="term" value="F:serine O-acetyltransferase activity"/>
    <property type="evidence" value="ECO:0007669"/>
    <property type="project" value="UniProtKB-EC"/>
</dbReference>
<evidence type="ECO:0000256" key="6">
    <source>
        <dbReference type="ARBA" id="ARBA00049486"/>
    </source>
</evidence>
<keyword evidence="5 7" id="KW-0012">Acyltransferase</keyword>
<keyword evidence="3 7" id="KW-0808">Transferase</keyword>
<dbReference type="InterPro" id="IPR018357">
    <property type="entry name" value="Hexapep_transf_CS"/>
</dbReference>
<evidence type="ECO:0000256" key="2">
    <source>
        <dbReference type="ARBA" id="ARBA00022605"/>
    </source>
</evidence>
<dbReference type="HOGENOM" id="CLU_051638_10_1_0"/>
<dbReference type="Gene3D" id="2.160.10.10">
    <property type="entry name" value="Hexapeptide repeat proteins"/>
    <property type="match status" value="1"/>
</dbReference>
<proteinExistence type="inferred from homology"/>
<dbReference type="RefSeq" id="WP_012003021.1">
    <property type="nucleotide sequence ID" value="NC_009828.1"/>
</dbReference>
<dbReference type="GO" id="GO:0005737">
    <property type="term" value="C:cytoplasm"/>
    <property type="evidence" value="ECO:0007669"/>
    <property type="project" value="InterPro"/>
</dbReference>
<dbReference type="eggNOG" id="COG1045">
    <property type="taxonomic scope" value="Bacteria"/>
</dbReference>
<dbReference type="InterPro" id="IPR053376">
    <property type="entry name" value="Serine_acetyltransferase"/>
</dbReference>
<accession>A8F5V6</accession>
<dbReference type="NCBIfam" id="TIGR01172">
    <property type="entry name" value="cysE"/>
    <property type="match status" value="1"/>
</dbReference>
<dbReference type="OrthoDB" id="9801456at2"/>
<comment type="similarity">
    <text evidence="1 7">Belongs to the transferase hexapeptide repeat family.</text>
</comment>
<reference evidence="8 9" key="1">
    <citation type="submission" date="2007-08" db="EMBL/GenBank/DDBJ databases">
        <title>Complete sequence of Thermotoga lettingae TMO.</title>
        <authorList>
            <consortium name="US DOE Joint Genome Institute"/>
            <person name="Copeland A."/>
            <person name="Lucas S."/>
            <person name="Lapidus A."/>
            <person name="Barry K."/>
            <person name="Glavina del Rio T."/>
            <person name="Dalin E."/>
            <person name="Tice H."/>
            <person name="Pitluck S."/>
            <person name="Foster B."/>
            <person name="Bruce D."/>
            <person name="Schmutz J."/>
            <person name="Larimer F."/>
            <person name="Land M."/>
            <person name="Hauser L."/>
            <person name="Kyrpides N."/>
            <person name="Mikhailova N."/>
            <person name="Nelson K."/>
            <person name="Gogarten J.P."/>
            <person name="Noll K."/>
            <person name="Richardson P."/>
        </authorList>
    </citation>
    <scope>NUCLEOTIDE SEQUENCE [LARGE SCALE GENOMIC DNA]</scope>
    <source>
        <strain evidence="9">ATCC BAA-301 / DSM 14385 / NBRC 107922 / TMO</strain>
    </source>
</reference>
<dbReference type="InterPro" id="IPR005881">
    <property type="entry name" value="Ser_O-AcTrfase"/>
</dbReference>
<gene>
    <name evidence="8" type="ordered locus">Tlet_0974</name>
</gene>
<keyword evidence="4" id="KW-0677">Repeat</keyword>
<dbReference type="InterPro" id="IPR011004">
    <property type="entry name" value="Trimer_LpxA-like_sf"/>
</dbReference>
<keyword evidence="9" id="KW-1185">Reference proteome</keyword>
<reference evidence="8 9" key="2">
    <citation type="journal article" date="2009" name="Proc. Natl. Acad. Sci. U.S.A.">
        <title>On the chimeric nature, thermophilic origin, and phylogenetic placement of the Thermotogales.</title>
        <authorList>
            <person name="Zhaxybayeva O."/>
            <person name="Swithers K.S."/>
            <person name="Lapierre P."/>
            <person name="Fournier G.P."/>
            <person name="Bickhart D.M."/>
            <person name="DeBoy R.T."/>
            <person name="Nelson K.E."/>
            <person name="Nesbo C.L."/>
            <person name="Doolittle W.F."/>
            <person name="Gogarten J.P."/>
            <person name="Noll K.M."/>
        </authorList>
    </citation>
    <scope>NUCLEOTIDE SEQUENCE [LARGE SCALE GENOMIC DNA]</scope>
    <source>
        <strain evidence="9">ATCC BAA-301 / DSM 14385 / NBRC 107922 / TMO</strain>
    </source>
</reference>
<dbReference type="Gene3D" id="1.10.3130.10">
    <property type="entry name" value="serine acetyltransferase, domain 1"/>
    <property type="match status" value="1"/>
</dbReference>
<dbReference type="STRING" id="416591.Tlet_0974"/>
<sequence>MRIFRFWSDFINVFRAISEDIAYYLKLDPSSTSRFHVLFFNASFHGLVCYRFSNFFYRHKLKILAHVIHYFSRVLFSMDLHPAATIEPGVVIDHGIGVVIGSTATVGKGTLIYHGVTLGTKKVCPGKRHPDIGKDVVIGAGAKILGPISVGDRATIGANAVVLHNVPENSLAVGIPAKILRKEVFNAQFDRQHTNDQVKERTESICET</sequence>
<dbReference type="Proteomes" id="UP000002016">
    <property type="component" value="Chromosome"/>
</dbReference>
<name>A8F5V6_PSELT</name>
<evidence type="ECO:0000256" key="3">
    <source>
        <dbReference type="ARBA" id="ARBA00022679"/>
    </source>
</evidence>
<dbReference type="EC" id="2.3.1.30" evidence="7"/>
<dbReference type="FunFam" id="2.160.10.10:FF:000007">
    <property type="entry name" value="Serine acetyltransferase"/>
    <property type="match status" value="1"/>
</dbReference>
<dbReference type="InterPro" id="IPR001451">
    <property type="entry name" value="Hexapep"/>
</dbReference>
<dbReference type="KEGG" id="tle:Tlet_0974"/>
<dbReference type="GO" id="GO:0006535">
    <property type="term" value="P:cysteine biosynthetic process from serine"/>
    <property type="evidence" value="ECO:0007669"/>
    <property type="project" value="InterPro"/>
</dbReference>
<evidence type="ECO:0000313" key="9">
    <source>
        <dbReference type="Proteomes" id="UP000002016"/>
    </source>
</evidence>
<evidence type="ECO:0000313" key="8">
    <source>
        <dbReference type="EMBL" id="ABV33540.1"/>
    </source>
</evidence>
<dbReference type="InterPro" id="IPR045304">
    <property type="entry name" value="LbH_SAT"/>
</dbReference>
<dbReference type="PIRSF" id="PIRSF000441">
    <property type="entry name" value="CysE"/>
    <property type="match status" value="1"/>
</dbReference>
<dbReference type="PROSITE" id="PS00101">
    <property type="entry name" value="HEXAPEP_TRANSFERASES"/>
    <property type="match status" value="1"/>
</dbReference>
<evidence type="ECO:0000256" key="4">
    <source>
        <dbReference type="ARBA" id="ARBA00022737"/>
    </source>
</evidence>
<evidence type="ECO:0000256" key="7">
    <source>
        <dbReference type="PIRNR" id="PIRNR000441"/>
    </source>
</evidence>
<dbReference type="EMBL" id="CP000812">
    <property type="protein sequence ID" value="ABV33540.1"/>
    <property type="molecule type" value="Genomic_DNA"/>
</dbReference>
<dbReference type="AlphaFoldDB" id="A8F5V6"/>